<protein>
    <submittedName>
        <fullName evidence="5">Sfi1 spindle body</fullName>
    </submittedName>
</protein>
<feature type="compositionally biased region" description="Polar residues" evidence="2">
    <location>
        <begin position="311"/>
        <end position="320"/>
    </location>
</feature>
<dbReference type="InterPro" id="IPR013665">
    <property type="entry name" value="Sfi1_dom"/>
</dbReference>
<keyword evidence="6" id="KW-1185">Reference proteome</keyword>
<dbReference type="Pfam" id="PF08457">
    <property type="entry name" value="Sfi1"/>
    <property type="match status" value="1"/>
</dbReference>
<comment type="caution">
    <text evidence="5">The sequence shown here is derived from an EMBL/GenBank/DDBJ whole genome shotgun (WGS) entry which is preliminary data.</text>
</comment>
<organism evidence="5 6">
    <name type="scientific">Botryosphaeria dothidea</name>
    <dbReference type="NCBI Taxonomy" id="55169"/>
    <lineage>
        <taxon>Eukaryota</taxon>
        <taxon>Fungi</taxon>
        <taxon>Dikarya</taxon>
        <taxon>Ascomycota</taxon>
        <taxon>Pezizomycotina</taxon>
        <taxon>Dothideomycetes</taxon>
        <taxon>Dothideomycetes incertae sedis</taxon>
        <taxon>Botryosphaeriales</taxon>
        <taxon>Botryosphaeriaceae</taxon>
        <taxon>Botryosphaeria</taxon>
    </lineage>
</organism>
<evidence type="ECO:0000313" key="5">
    <source>
        <dbReference type="EMBL" id="KAF4308816.1"/>
    </source>
</evidence>
<name>A0A8H4N7K6_9PEZI</name>
<feature type="compositionally biased region" description="Acidic residues" evidence="2">
    <location>
        <begin position="145"/>
        <end position="154"/>
    </location>
</feature>
<evidence type="ECO:0000256" key="2">
    <source>
        <dbReference type="SAM" id="MobiDB-lite"/>
    </source>
</evidence>
<feature type="compositionally biased region" description="Basic residues" evidence="2">
    <location>
        <begin position="245"/>
        <end position="257"/>
    </location>
</feature>
<dbReference type="Gene3D" id="3.40.50.2000">
    <property type="entry name" value="Glycogen Phosphorylase B"/>
    <property type="match status" value="1"/>
</dbReference>
<dbReference type="Pfam" id="PF06722">
    <property type="entry name" value="EryCIII-like_C"/>
    <property type="match status" value="1"/>
</dbReference>
<evidence type="ECO:0000259" key="3">
    <source>
        <dbReference type="Pfam" id="PF06722"/>
    </source>
</evidence>
<evidence type="ECO:0000313" key="6">
    <source>
        <dbReference type="Proteomes" id="UP000572817"/>
    </source>
</evidence>
<dbReference type="EMBL" id="WWBZ02000022">
    <property type="protein sequence ID" value="KAF4308816.1"/>
    <property type="molecule type" value="Genomic_DNA"/>
</dbReference>
<feature type="compositionally biased region" description="Low complexity" evidence="2">
    <location>
        <begin position="208"/>
        <end position="231"/>
    </location>
</feature>
<feature type="compositionally biased region" description="Pro residues" evidence="2">
    <location>
        <begin position="1"/>
        <end position="11"/>
    </location>
</feature>
<feature type="region of interest" description="Disordered" evidence="2">
    <location>
        <begin position="1"/>
        <end position="26"/>
    </location>
</feature>
<dbReference type="GO" id="GO:0016758">
    <property type="term" value="F:hexosyltransferase activity"/>
    <property type="evidence" value="ECO:0007669"/>
    <property type="project" value="UniProtKB-ARBA"/>
</dbReference>
<feature type="region of interest" description="Disordered" evidence="2">
    <location>
        <begin position="1079"/>
        <end position="1098"/>
    </location>
</feature>
<feature type="region of interest" description="Disordered" evidence="2">
    <location>
        <begin position="145"/>
        <end position="331"/>
    </location>
</feature>
<keyword evidence="1" id="KW-0808">Transferase</keyword>
<feature type="domain" description="Sfi1 spindle body" evidence="4">
    <location>
        <begin position="404"/>
        <end position="972"/>
    </location>
</feature>
<feature type="region of interest" description="Disordered" evidence="2">
    <location>
        <begin position="1118"/>
        <end position="1164"/>
    </location>
</feature>
<proteinExistence type="predicted"/>
<feature type="compositionally biased region" description="Basic and acidic residues" evidence="2">
    <location>
        <begin position="289"/>
        <end position="299"/>
    </location>
</feature>
<sequence>MPASRHPPPPQPHHHQPVYDAYDDPNDDDFLPLSNSDVEILYTIVTTAQRLHYSDAHLPPYRALFTAYDRVLAERRIDPNQDRVYFRFLLRMRGIAGAGTDDGTSTLYGKFETLLADMGIQLEVDEGGAGGVVEDITRRFDEIAAEEDEDDGDDGAATPGLPPLSRRASFDDTTMHHRSRPWDDDDGKIAPRGRYPSGKGASRRRTSSRASDTAAFGQRRPSSRASDSAAFARRRTGSRETSARPSRHSGFPHRGRVNSRSAAGHSRQGSRQSNGRARSLSSQGSLRITRTEEIQRPSREPGFYDVDDFSTAPSRRSSISGPAPEEQHYVPPEMLYRPSPTQMLADADTFLYARTLFTARRSLQTWRDKAIAMKERQAQLEEAADLFNRRKRGEAALEALSVTLQARNAAKETEKFYENLYDRVARTRRKYRTFDLFTQWYRATAEAIEITKLARRQNFLRTVWNAWYEQTAVNELKVRRFTVKRWFNMWRRRTRDRREDERLAHATYLDNRLHKNLVACFWEFCERRAARLFDEKVKAKVFANIIDALAEIVEKQEFVQERRERKLKSKCFHRLANKMLNTQTLEPTADDFRRRTLQARVFGQIKLQAKLQPLERQLSQQIVQSRTRQILSVWHVHTQQVIMATQMDRRRILHNNFTAWNDSMRCNVMRDRIDHRVIFDALRKWLLEARCALYIRVRKDRTKKNLFRRWTSKVEDQQFSLARAERTFTAWQDARLKRKGFNFLQGALDEQRQREAQALAIYEPRAINRTWPKLLARHEHVQQLKQWGSDAEFYTIATHALKMWKESTQQSQRTRRREAYTTIRRRVKLSMARRMFERLRTKSSTIEFMDRQAQELQENAVLKIATRQLDHWHDRTASVFERNQMSENFRRCELMGRYLGALSDRLQIISRDNEKAAAFLEVHVAAEASVCFKRLNWRLFQVQRQEQSGFALAERNFEKHVKNMFRHWADQMHQSRRDRGIEQAPDIGEGEGQIIPIRQPFEEDSNATEERDADKEETVARNDQWNPFDSSALDVDNLKLNLNFDSAVLNRPILQPRPPVRSLSPEKPNPFAMTIRNPEAALGPPITSTPVPGYLRSPSKRSTIRAAKAREKLAALSLTAAPTPAQNDNRPAHPLSKTVTATSGTAPSANASFESVTAPRSGSAAAPSYTASTFVLNTHTGTTTPLVAPSAFGSFDSPVISRAVDQTVMQAPGTAPAAMTGGDTTAFMGPSDTGAGRARNFGASTMLAGTPGPAANKTAITPFARKLTAQGYSAGASARGSESARSRRGRGYGSVGLGLAGFGGFEDIAEDESPRDGGARRTVSPEHGQANVQLAVIASLKKQHGHEVDIFLASYEEFRPRVSEGVTFKPIHGRGMTSYLKPTNNDGCPLRETVQHITGAPGFFGALSAIRNVMGIIHPETPEDYVKTVQSLEALIDELKPTLAVVDSFLDPARDAVISKSLPHVLLNPNTLKEMALADQGLRAFTFPAPCTGYPWPLPLAAVLPNTLALVYSALHLPLLDANHRAKHAARAAAGYTWPMPLIGPRSGPALCVSHRHLDWPFKVPEDVLPCGPILQDSLPLGETDRGLDAWVCGGERKTVLVGLGSIVRLDEGDARAVLEACGALLRAREDVQVLWKLQRFMDYELPGVDGGGVGGGKGGEGFGDRLRVVGWLEADPVAVLRTGRVVAFVSHGGSNSYHEALAAGVPQVILAKWYDCFDFGNRAEWLGIGRWGNKSVAPKINAAELTEALLTVVGADPEASKAREFQRRARDIADVVAGRRKAEHNKHSRRVEVDEETRVEGAKEGRDVAADFIWERVEDVIKNRN</sequence>
<feature type="compositionally biased region" description="Basic and acidic residues" evidence="2">
    <location>
        <begin position="1008"/>
        <end position="1019"/>
    </location>
</feature>
<evidence type="ECO:0000259" key="4">
    <source>
        <dbReference type="Pfam" id="PF08457"/>
    </source>
</evidence>
<dbReference type="InterPro" id="IPR010610">
    <property type="entry name" value="EryCIII-like_C"/>
</dbReference>
<feature type="domain" description="Erythromycin biosynthesis protein CIII-like C-terminal" evidence="3">
    <location>
        <begin position="1665"/>
        <end position="1765"/>
    </location>
</feature>
<gene>
    <name evidence="5" type="ORF">GTA08_BOTSDO03741</name>
</gene>
<dbReference type="Proteomes" id="UP000572817">
    <property type="component" value="Unassembled WGS sequence"/>
</dbReference>
<dbReference type="SUPFAM" id="SSF53756">
    <property type="entry name" value="UDP-Glycosyltransferase/glycogen phosphorylase"/>
    <property type="match status" value="1"/>
</dbReference>
<accession>A0A8H4N7K6</accession>
<reference evidence="5" key="1">
    <citation type="submission" date="2020-04" db="EMBL/GenBank/DDBJ databases">
        <title>Genome Assembly and Annotation of Botryosphaeria dothidea sdau 11-99, a Latent Pathogen of Apple Fruit Ring Rot in China.</title>
        <authorList>
            <person name="Yu C."/>
            <person name="Diao Y."/>
            <person name="Lu Q."/>
            <person name="Zhao J."/>
            <person name="Cui S."/>
            <person name="Peng C."/>
            <person name="He B."/>
            <person name="Liu H."/>
        </authorList>
    </citation>
    <scope>NUCLEOTIDE SEQUENCE [LARGE SCALE GENOMIC DNA]</scope>
    <source>
        <strain evidence="5">Sdau11-99</strain>
    </source>
</reference>
<dbReference type="InterPro" id="IPR002213">
    <property type="entry name" value="UDP_glucos_trans"/>
</dbReference>
<evidence type="ECO:0000256" key="1">
    <source>
        <dbReference type="ARBA" id="ARBA00022679"/>
    </source>
</evidence>
<dbReference type="CDD" id="cd03784">
    <property type="entry name" value="GT1_Gtf-like"/>
    <property type="match status" value="1"/>
</dbReference>
<dbReference type="InterPro" id="IPR050426">
    <property type="entry name" value="Glycosyltransferase_28"/>
</dbReference>
<dbReference type="PANTHER" id="PTHR48050:SF13">
    <property type="entry name" value="STEROL 3-BETA-GLUCOSYLTRANSFERASE UGT80A2"/>
    <property type="match status" value="1"/>
</dbReference>
<feature type="region of interest" description="Disordered" evidence="2">
    <location>
        <begin position="973"/>
        <end position="1019"/>
    </location>
</feature>
<dbReference type="GO" id="GO:0008194">
    <property type="term" value="F:UDP-glycosyltransferase activity"/>
    <property type="evidence" value="ECO:0007669"/>
    <property type="project" value="InterPro"/>
</dbReference>
<dbReference type="PANTHER" id="PTHR48050">
    <property type="entry name" value="STEROL 3-BETA-GLUCOSYLTRANSFERASE"/>
    <property type="match status" value="1"/>
</dbReference>
<dbReference type="OrthoDB" id="5215300at2759"/>
<feature type="compositionally biased region" description="Polar residues" evidence="2">
    <location>
        <begin position="267"/>
        <end position="288"/>
    </location>
</feature>
<feature type="compositionally biased region" description="Polar residues" evidence="2">
    <location>
        <begin position="1137"/>
        <end position="1160"/>
    </location>
</feature>